<proteinExistence type="predicted"/>
<organism evidence="1 2">
    <name type="scientific">Pandoraea communis</name>
    <dbReference type="NCBI Taxonomy" id="2508297"/>
    <lineage>
        <taxon>Bacteria</taxon>
        <taxon>Pseudomonadati</taxon>
        <taxon>Pseudomonadota</taxon>
        <taxon>Betaproteobacteria</taxon>
        <taxon>Burkholderiales</taxon>
        <taxon>Burkholderiaceae</taxon>
        <taxon>Pandoraea</taxon>
    </lineage>
</organism>
<gene>
    <name evidence="1" type="ORF">PCO31111_02076</name>
</gene>
<dbReference type="AlphaFoldDB" id="A0A5E4ULB9"/>
<reference evidence="1 2" key="1">
    <citation type="submission" date="2019-08" db="EMBL/GenBank/DDBJ databases">
        <authorList>
            <person name="Peeters C."/>
        </authorList>
    </citation>
    <scope>NUCLEOTIDE SEQUENCE [LARGE SCALE GENOMIC DNA]</scope>
    <source>
        <strain evidence="1 2">LMG 31111</strain>
    </source>
</reference>
<evidence type="ECO:0000313" key="1">
    <source>
        <dbReference type="EMBL" id="VVD99634.1"/>
    </source>
</evidence>
<dbReference type="Proteomes" id="UP000383971">
    <property type="component" value="Unassembled WGS sequence"/>
</dbReference>
<evidence type="ECO:0000313" key="2">
    <source>
        <dbReference type="Proteomes" id="UP000383971"/>
    </source>
</evidence>
<protein>
    <submittedName>
        <fullName evidence="1">Uncharacterized protein</fullName>
    </submittedName>
</protein>
<keyword evidence="2" id="KW-1185">Reference proteome</keyword>
<accession>A0A5E4ULB9</accession>
<name>A0A5E4ULB9_9BURK</name>
<sequence length="76" mass="8294">MRRPKEGRCSPPRRLPPKAAEFVRSCLSPLPHPPSPPTAGAELLVFYAGSVQQPLSIVSPDTEKLAQDETVKTSRD</sequence>
<dbReference type="EMBL" id="CABPSE010000006">
    <property type="protein sequence ID" value="VVD99634.1"/>
    <property type="molecule type" value="Genomic_DNA"/>
</dbReference>